<proteinExistence type="predicted"/>
<dbReference type="Pfam" id="PF16064">
    <property type="entry name" value="DUF4806"/>
    <property type="match status" value="1"/>
</dbReference>
<evidence type="ECO:0000313" key="3">
    <source>
        <dbReference type="RefSeq" id="XP_049316755.1"/>
    </source>
</evidence>
<accession>A0ABM3K5I6</accession>
<gene>
    <name evidence="3 4" type="primary">LOC109579422</name>
</gene>
<feature type="domain" description="DUF4806" evidence="1">
    <location>
        <begin position="141"/>
        <end position="215"/>
    </location>
</feature>
<dbReference type="InterPro" id="IPR032071">
    <property type="entry name" value="DUF4806"/>
</dbReference>
<organism evidence="2 3">
    <name type="scientific">Bactrocera dorsalis</name>
    <name type="common">Oriental fruit fly</name>
    <name type="synonym">Dacus dorsalis</name>
    <dbReference type="NCBI Taxonomy" id="27457"/>
    <lineage>
        <taxon>Eukaryota</taxon>
        <taxon>Metazoa</taxon>
        <taxon>Ecdysozoa</taxon>
        <taxon>Arthropoda</taxon>
        <taxon>Hexapoda</taxon>
        <taxon>Insecta</taxon>
        <taxon>Pterygota</taxon>
        <taxon>Neoptera</taxon>
        <taxon>Endopterygota</taxon>
        <taxon>Diptera</taxon>
        <taxon>Brachycera</taxon>
        <taxon>Muscomorpha</taxon>
        <taxon>Tephritoidea</taxon>
        <taxon>Tephritidae</taxon>
        <taxon>Bactrocera</taxon>
        <taxon>Bactrocera</taxon>
    </lineage>
</organism>
<keyword evidence="2" id="KW-1185">Reference proteome</keyword>
<evidence type="ECO:0000259" key="1">
    <source>
        <dbReference type="Pfam" id="PF16064"/>
    </source>
</evidence>
<name>A0ABM3K5I6_BACDO</name>
<dbReference type="RefSeq" id="XP_049316756.1">
    <property type="nucleotide sequence ID" value="XM_049460799.1"/>
</dbReference>
<protein>
    <submittedName>
        <fullName evidence="3">Uncharacterized protein LOC109579422 isoform X2</fullName>
    </submittedName>
    <submittedName>
        <fullName evidence="4">Uncharacterized protein LOC109579422 isoform X3</fullName>
    </submittedName>
</protein>
<reference evidence="3 4" key="1">
    <citation type="submission" date="2025-05" db="UniProtKB">
        <authorList>
            <consortium name="RefSeq"/>
        </authorList>
    </citation>
    <scope>IDENTIFICATION</scope>
    <source>
        <tissue evidence="3 4">Adult</tissue>
    </source>
</reference>
<sequence>METITNFSFFLEHFKKYGAPNLKTSTTAIPMKKARYGIDTAHLGQNISVSSECTIESRGISVSTSATKYTNESNQGVFEVVCCSHCNTFEKQLQDIGKKLDDLQLIVEAQNTAIMDAIAVQKVATEQLIRQESKNAPITKYFPISDVPEMHQLEEKITPTNRDVYESAMSAILCNNLRNIRLLLNKDVIASINVDGSHGKISLKSFPNFYASLTGAIAKLPFKGLSPEDALRKAIAFEKAKFFKKAYRQKKKNSAS</sequence>
<dbReference type="RefSeq" id="XP_049316755.1">
    <property type="nucleotide sequence ID" value="XM_049460798.1"/>
</dbReference>
<evidence type="ECO:0000313" key="2">
    <source>
        <dbReference type="Proteomes" id="UP001652620"/>
    </source>
</evidence>
<evidence type="ECO:0000313" key="4">
    <source>
        <dbReference type="RefSeq" id="XP_049316756.1"/>
    </source>
</evidence>
<dbReference type="GeneID" id="109579422"/>
<dbReference type="Proteomes" id="UP001652620">
    <property type="component" value="Chromosome 6"/>
</dbReference>